<organism evidence="1 2">
    <name type="scientific">Actinoplanes palleronii</name>
    <dbReference type="NCBI Taxonomy" id="113570"/>
    <lineage>
        <taxon>Bacteria</taxon>
        <taxon>Bacillati</taxon>
        <taxon>Actinomycetota</taxon>
        <taxon>Actinomycetes</taxon>
        <taxon>Micromonosporales</taxon>
        <taxon>Micromonosporaceae</taxon>
        <taxon>Actinoplanes</taxon>
    </lineage>
</organism>
<accession>A0ABQ4BFQ6</accession>
<dbReference type="RefSeq" id="WP_203827655.1">
    <property type="nucleotide sequence ID" value="NZ_BAAATY010000019.1"/>
</dbReference>
<dbReference type="Proteomes" id="UP000624709">
    <property type="component" value="Unassembled WGS sequence"/>
</dbReference>
<evidence type="ECO:0000313" key="1">
    <source>
        <dbReference type="EMBL" id="GIE69508.1"/>
    </source>
</evidence>
<protein>
    <recommendedName>
        <fullName evidence="3">HEAT repeat protein</fullName>
    </recommendedName>
</protein>
<proteinExistence type="predicted"/>
<evidence type="ECO:0008006" key="3">
    <source>
        <dbReference type="Google" id="ProtNLM"/>
    </source>
</evidence>
<evidence type="ECO:0000313" key="2">
    <source>
        <dbReference type="Proteomes" id="UP000624709"/>
    </source>
</evidence>
<reference evidence="1 2" key="1">
    <citation type="submission" date="2021-01" db="EMBL/GenBank/DDBJ databases">
        <title>Whole genome shotgun sequence of Actinoplanes palleronii NBRC 14916.</title>
        <authorList>
            <person name="Komaki H."/>
            <person name="Tamura T."/>
        </authorList>
    </citation>
    <scope>NUCLEOTIDE SEQUENCE [LARGE SCALE GENOMIC DNA]</scope>
    <source>
        <strain evidence="1 2">NBRC 14916</strain>
    </source>
</reference>
<comment type="caution">
    <text evidence="1">The sequence shown here is derived from an EMBL/GenBank/DDBJ whole genome shotgun (WGS) entry which is preliminary data.</text>
</comment>
<dbReference type="EMBL" id="BOMS01000088">
    <property type="protein sequence ID" value="GIE69508.1"/>
    <property type="molecule type" value="Genomic_DNA"/>
</dbReference>
<name>A0ABQ4BFQ6_9ACTN</name>
<sequence>MVEAPVAATGQRLLDGEQLPVGAFVLVCDTGATTEASELRRGPRGFEVLSTVHAADVGELIRHEHSRYRLTEAVDVDVCQLQAAIAGVQRAITTAERLRAQQVVVDGYAGELAAGYDWPWIVPARETIRREALTGYVDLADGAEPGAAVDLLRAAMAVDPQNTMVRARTIPVLSELGDESAVRALQQ</sequence>
<gene>
    <name evidence="1" type="ORF">Apa02nite_056160</name>
</gene>
<keyword evidence="2" id="KW-1185">Reference proteome</keyword>